<evidence type="ECO:0000313" key="2">
    <source>
        <dbReference type="Proteomes" id="UP000196536"/>
    </source>
</evidence>
<comment type="caution">
    <text evidence="1">The sequence shown here is derived from an EMBL/GenBank/DDBJ whole genome shotgun (WGS) entry which is preliminary data.</text>
</comment>
<dbReference type="Gene3D" id="2.180.10.10">
    <property type="entry name" value="RHS repeat-associated core"/>
    <property type="match status" value="1"/>
</dbReference>
<reference evidence="1 2" key="1">
    <citation type="submission" date="2017-05" db="EMBL/GenBank/DDBJ databases">
        <title>Acinetobacter populi ANC 5415 (= PBJ7), whole genome shotgun sequencing project.</title>
        <authorList>
            <person name="Nemec A."/>
            <person name="Radolfova-Krizova L."/>
        </authorList>
    </citation>
    <scope>NUCLEOTIDE SEQUENCE [LARGE SCALE GENOMIC DNA]</scope>
    <source>
        <strain evidence="1 2">PBJ7</strain>
    </source>
</reference>
<dbReference type="Proteomes" id="UP000196536">
    <property type="component" value="Unassembled WGS sequence"/>
</dbReference>
<protein>
    <submittedName>
        <fullName evidence="1">Uncharacterized protein</fullName>
    </submittedName>
</protein>
<evidence type="ECO:0000313" key="1">
    <source>
        <dbReference type="EMBL" id="OUY08292.1"/>
    </source>
</evidence>
<gene>
    <name evidence="1" type="ORF">CAP51_01330</name>
</gene>
<dbReference type="NCBIfam" id="TIGR03696">
    <property type="entry name" value="Rhs_assc_core"/>
    <property type="match status" value="1"/>
</dbReference>
<name>A0A1Z9Z1J4_9GAMM</name>
<dbReference type="EMBL" id="NEXX01000001">
    <property type="protein sequence ID" value="OUY08292.1"/>
    <property type="molecule type" value="Genomic_DNA"/>
</dbReference>
<organism evidence="1 2">
    <name type="scientific">Acinetobacter populi</name>
    <dbReference type="NCBI Taxonomy" id="1582270"/>
    <lineage>
        <taxon>Bacteria</taxon>
        <taxon>Pseudomonadati</taxon>
        <taxon>Pseudomonadota</taxon>
        <taxon>Gammaproteobacteria</taxon>
        <taxon>Moraxellales</taxon>
        <taxon>Moraxellaceae</taxon>
        <taxon>Acinetobacter</taxon>
    </lineage>
</organism>
<dbReference type="InterPro" id="IPR022385">
    <property type="entry name" value="Rhs_assc_core"/>
</dbReference>
<dbReference type="OrthoDB" id="9816400at2"/>
<accession>A0A1Z9Z1J4</accession>
<dbReference type="AlphaFoldDB" id="A0A1Z9Z1J4"/>
<keyword evidence="2" id="KW-1185">Reference proteome</keyword>
<sequence>MNIQTVTFNLCFPGQYYDELTKQHYNLNRYYNPEFGRYMEAAPERV</sequence>
<proteinExistence type="predicted"/>